<dbReference type="AlphaFoldDB" id="W6V347"/>
<comment type="caution">
    <text evidence="1">The sequence shown here is derived from an EMBL/GenBank/DDBJ whole genome shotgun (WGS) entry which is preliminary data.</text>
</comment>
<name>W6V347_ECHGR</name>
<sequence>MDVRAVHTICYSAVSLPNFLNVDKTDCLFLISSRHNGQFFNSSHILCRTFNNVVNKQSVVHKKYYCVQVGGAGFIIQTGRANFSLIFQIPPSVPLLIFGARVIINATTSQNWHLSSGMRVDNNNKQIFWSTFSFNEVKEMLRVKNWICYKVCILEESRREEVINNQ</sequence>
<gene>
    <name evidence="1" type="ORF">EGR_04628</name>
</gene>
<dbReference type="CTD" id="36340343"/>
<dbReference type="EMBL" id="APAU02000030">
    <property type="protein sequence ID" value="EUB60434.1"/>
    <property type="molecule type" value="Genomic_DNA"/>
</dbReference>
<protein>
    <submittedName>
        <fullName evidence="1">Uncharacterized protein</fullName>
    </submittedName>
</protein>
<accession>W6V347</accession>
<keyword evidence="2" id="KW-1185">Reference proteome</keyword>
<dbReference type="GeneID" id="36340343"/>
<proteinExistence type="predicted"/>
<evidence type="ECO:0000313" key="2">
    <source>
        <dbReference type="Proteomes" id="UP000019149"/>
    </source>
</evidence>
<dbReference type="Proteomes" id="UP000019149">
    <property type="component" value="Unassembled WGS sequence"/>
</dbReference>
<evidence type="ECO:0000313" key="1">
    <source>
        <dbReference type="EMBL" id="EUB60434.1"/>
    </source>
</evidence>
<dbReference type="RefSeq" id="XP_024351630.1">
    <property type="nucleotide sequence ID" value="XM_024493877.1"/>
</dbReference>
<organism evidence="1 2">
    <name type="scientific">Echinococcus granulosus</name>
    <name type="common">Hydatid tapeworm</name>
    <dbReference type="NCBI Taxonomy" id="6210"/>
    <lineage>
        <taxon>Eukaryota</taxon>
        <taxon>Metazoa</taxon>
        <taxon>Spiralia</taxon>
        <taxon>Lophotrochozoa</taxon>
        <taxon>Platyhelminthes</taxon>
        <taxon>Cestoda</taxon>
        <taxon>Eucestoda</taxon>
        <taxon>Cyclophyllidea</taxon>
        <taxon>Taeniidae</taxon>
        <taxon>Echinococcus</taxon>
        <taxon>Echinococcus granulosus group</taxon>
    </lineage>
</organism>
<reference evidence="1 2" key="1">
    <citation type="journal article" date="2013" name="Nat. Genet.">
        <title>The genome of the hydatid tapeworm Echinococcus granulosus.</title>
        <authorList>
            <person name="Zheng H."/>
            <person name="Zhang W."/>
            <person name="Zhang L."/>
            <person name="Zhang Z."/>
            <person name="Li J."/>
            <person name="Lu G."/>
            <person name="Zhu Y."/>
            <person name="Wang Y."/>
            <person name="Huang Y."/>
            <person name="Liu J."/>
            <person name="Kang H."/>
            <person name="Chen J."/>
            <person name="Wang L."/>
            <person name="Chen A."/>
            <person name="Yu S."/>
            <person name="Gao Z."/>
            <person name="Jin L."/>
            <person name="Gu W."/>
            <person name="Wang Z."/>
            <person name="Zhao L."/>
            <person name="Shi B."/>
            <person name="Wen H."/>
            <person name="Lin R."/>
            <person name="Jones M.K."/>
            <person name="Brejova B."/>
            <person name="Vinar T."/>
            <person name="Zhao G."/>
            <person name="McManus D.P."/>
            <person name="Chen Z."/>
            <person name="Zhou Y."/>
            <person name="Wang S."/>
        </authorList>
    </citation>
    <scope>NUCLEOTIDE SEQUENCE [LARGE SCALE GENOMIC DNA]</scope>
</reference>
<dbReference type="KEGG" id="egl:EGR_04628"/>